<dbReference type="NCBIfam" id="NF033916">
    <property type="entry name" value="antiphage_ZorA_3"/>
    <property type="match status" value="1"/>
</dbReference>
<protein>
    <submittedName>
        <fullName evidence="2">Uncharacterized protein</fullName>
    </submittedName>
</protein>
<keyword evidence="1" id="KW-0812">Transmembrane</keyword>
<dbReference type="HOGENOM" id="CLU_022865_0_0_4"/>
<evidence type="ECO:0000256" key="1">
    <source>
        <dbReference type="SAM" id="Phobius"/>
    </source>
</evidence>
<keyword evidence="2" id="KW-0614">Plasmid</keyword>
<organism evidence="2 3">
    <name type="scientific">Polaromonas naphthalenivorans (strain CJ2)</name>
    <dbReference type="NCBI Taxonomy" id="365044"/>
    <lineage>
        <taxon>Bacteria</taxon>
        <taxon>Pseudomonadati</taxon>
        <taxon>Pseudomonadota</taxon>
        <taxon>Betaproteobacteria</taxon>
        <taxon>Burkholderiales</taxon>
        <taxon>Comamonadaceae</taxon>
        <taxon>Polaromonas</taxon>
    </lineage>
</organism>
<dbReference type="Proteomes" id="UP000000644">
    <property type="component" value="Plasmid pPNAP01"/>
</dbReference>
<dbReference type="OrthoDB" id="7524818at2"/>
<keyword evidence="1" id="KW-0472">Membrane</keyword>
<evidence type="ECO:0000313" key="3">
    <source>
        <dbReference type="Proteomes" id="UP000000644"/>
    </source>
</evidence>
<dbReference type="KEGG" id="pna:Pnap_4267"/>
<sequence length="816" mass="87596">MPSIAPHLLISGALVLLLALSFVIYFLVPAFKHGRRLSELLRTLRSPALKDERNPDQLSQVFEKDAHLAHLWNEYRKTLYDAMPTSGGVVAPQWRSTVAAENFWNGQLVVESRVHAEFFKHVPGIFTGLGIIGTFLGLIEGLRNFKVSALTQGGDAATQDSVAQTAQKSLESLMHSVGDAFLISAAAISLAMLATFLEKLLLNSLYAKVDYIAQLLDDKFAAASAEKFLEQTASYTEESATQLKQLKGELIKDLTPILHELSDKQSKMLERLAGSFQERMSEASHNQIEASRDNTTAMADTISGAITNGLSGPLEEIKAAVKQASGDQSATAIKMLQDVMVSFSQKLNDLFGGQINGINELNHKTAETMQNAVTKLNELVANLQEAGRSSSASMGEQMARALSDMEARQAAITQSTQQLVAELKLAIEQSHTATSAGVQNSSDEMARRMAESIEKMEQRQDSINERTREFVEQIKAVVSSSQNETGTKVQSTLQAIGDQVGDMLNQFQAAQQAALATGQQREADNASKTESAVAALAARSQTFVDEVGQLLSRSQAATDAGVRSTMQALGGQVGSMLQEFQGAQQSALESGRQREEQNAQKTQELVSAMVGSVESLVQQIAQASARMQESVAALTTTTTSAISRLSDGADQVNSAARNFAAASDKAAGTIHQVSSVTGQLSDLTTHLTASSTALQQGIQDYRSHREAVAAMVAELNGLVNNAKSDVSITSNVLQRIEQASDKLASAHFETEKFMMGVATVLAKAHEEFRVSVTTSLGKANHEFQQKLSAAVGMLGSSIKELDDVLVTATPKKKAIA</sequence>
<gene>
    <name evidence="2" type="ordered locus">Pnap_4267</name>
</gene>
<dbReference type="Gene3D" id="1.10.287.950">
    <property type="entry name" value="Methyl-accepting chemotaxis protein"/>
    <property type="match status" value="1"/>
</dbReference>
<keyword evidence="1" id="KW-1133">Transmembrane helix</keyword>
<evidence type="ECO:0000313" key="2">
    <source>
        <dbReference type="EMBL" id="ABM39550.1"/>
    </source>
</evidence>
<dbReference type="SUPFAM" id="SSF58113">
    <property type="entry name" value="Apolipoprotein A-I"/>
    <property type="match status" value="1"/>
</dbReference>
<name>A1VV72_POLNA</name>
<geneLocation type="plasmid" evidence="2 3">
    <name>pPNAP01</name>
</geneLocation>
<accession>A1VV72</accession>
<feature type="transmembrane region" description="Helical" evidence="1">
    <location>
        <begin position="6"/>
        <end position="28"/>
    </location>
</feature>
<reference evidence="3" key="1">
    <citation type="journal article" date="2009" name="Environ. Microbiol.">
        <title>The genome of Polaromonas naphthalenivorans strain CJ2, isolated from coal tar-contaminated sediment, reveals physiological and metabolic versatility and evolution through extensive horizontal gene transfer.</title>
        <authorList>
            <person name="Yagi J.M."/>
            <person name="Sims D."/>
            <person name="Brettin T."/>
            <person name="Bruce D."/>
            <person name="Madsen E.L."/>
        </authorList>
    </citation>
    <scope>NUCLEOTIDE SEQUENCE [LARGE SCALE GENOMIC DNA]</scope>
    <source>
        <strain evidence="3">CJ2</strain>
        <plasmid evidence="3">Plasmid pPNAP01</plasmid>
    </source>
</reference>
<proteinExistence type="predicted"/>
<dbReference type="EMBL" id="CP000530">
    <property type="protein sequence ID" value="ABM39550.1"/>
    <property type="molecule type" value="Genomic_DNA"/>
</dbReference>
<keyword evidence="3" id="KW-1185">Reference proteome</keyword>
<dbReference type="AlphaFoldDB" id="A1VV72"/>